<dbReference type="GO" id="GO:0016301">
    <property type="term" value="F:kinase activity"/>
    <property type="evidence" value="ECO:0007669"/>
    <property type="project" value="UniProtKB-KW"/>
</dbReference>
<evidence type="ECO:0000256" key="13">
    <source>
        <dbReference type="ARBA" id="ARBA00022842"/>
    </source>
</evidence>
<dbReference type="InterPro" id="IPR015813">
    <property type="entry name" value="Pyrv/PenolPyrv_kinase-like_dom"/>
</dbReference>
<evidence type="ECO:0000256" key="15">
    <source>
        <dbReference type="ARBA" id="ARBA00023152"/>
    </source>
</evidence>
<evidence type="ECO:0000259" key="21">
    <source>
        <dbReference type="Pfam" id="PF02887"/>
    </source>
</evidence>
<dbReference type="Gene3D" id="3.40.1380.20">
    <property type="entry name" value="Pyruvate kinase, C-terminal domain"/>
    <property type="match status" value="1"/>
</dbReference>
<dbReference type="InterPro" id="IPR008279">
    <property type="entry name" value="PEP-util_enz_mobile_dom"/>
</dbReference>
<dbReference type="Pfam" id="PF00391">
    <property type="entry name" value="PEP-utilizers"/>
    <property type="match status" value="1"/>
</dbReference>
<proteinExistence type="inferred from homology"/>
<feature type="domain" description="Pyruvate kinase C-terminal" evidence="21">
    <location>
        <begin position="355"/>
        <end position="467"/>
    </location>
</feature>
<comment type="similarity">
    <text evidence="5 18">Belongs to the pyruvate kinase family.</text>
</comment>
<keyword evidence="8 18" id="KW-0808">Transferase</keyword>
<dbReference type="NCBIfam" id="TIGR01064">
    <property type="entry name" value="pyruv_kin"/>
    <property type="match status" value="1"/>
</dbReference>
<evidence type="ECO:0000256" key="10">
    <source>
        <dbReference type="ARBA" id="ARBA00022741"/>
    </source>
</evidence>
<evidence type="ECO:0000313" key="22">
    <source>
        <dbReference type="EMBL" id="HIU43070.1"/>
    </source>
</evidence>
<dbReference type="GO" id="GO:0004743">
    <property type="term" value="F:pyruvate kinase activity"/>
    <property type="evidence" value="ECO:0007669"/>
    <property type="project" value="UniProtKB-UniRule"/>
</dbReference>
<keyword evidence="14" id="KW-0630">Potassium</keyword>
<keyword evidence="9" id="KW-0479">Metal-binding</keyword>
<dbReference type="EMBL" id="DVMR01000024">
    <property type="protein sequence ID" value="HIU43070.1"/>
    <property type="molecule type" value="Genomic_DNA"/>
</dbReference>
<evidence type="ECO:0000256" key="5">
    <source>
        <dbReference type="ARBA" id="ARBA00008663"/>
    </source>
</evidence>
<dbReference type="GO" id="GO:0000287">
    <property type="term" value="F:magnesium ion binding"/>
    <property type="evidence" value="ECO:0007669"/>
    <property type="project" value="UniProtKB-UniRule"/>
</dbReference>
<evidence type="ECO:0000256" key="18">
    <source>
        <dbReference type="RuleBase" id="RU000504"/>
    </source>
</evidence>
<dbReference type="InterPro" id="IPR036918">
    <property type="entry name" value="Pyrv_Knase_C_sf"/>
</dbReference>
<dbReference type="InterPro" id="IPR036637">
    <property type="entry name" value="Phosphohistidine_dom_sf"/>
</dbReference>
<dbReference type="NCBIfam" id="NF004978">
    <property type="entry name" value="PRK06354.1"/>
    <property type="match status" value="1"/>
</dbReference>
<dbReference type="EC" id="2.7.1.40" evidence="6 17"/>
<dbReference type="InterPro" id="IPR018209">
    <property type="entry name" value="Pyrv_Knase_AS"/>
</dbReference>
<dbReference type="InterPro" id="IPR001697">
    <property type="entry name" value="Pyr_Knase"/>
</dbReference>
<keyword evidence="13 18" id="KW-0460">Magnesium</keyword>
<gene>
    <name evidence="22" type="primary">pyk</name>
    <name evidence="22" type="ORF">IAB67_02100</name>
</gene>
<keyword evidence="10" id="KW-0547">Nucleotide-binding</keyword>
<dbReference type="Gene3D" id="3.20.20.60">
    <property type="entry name" value="Phosphoenolpyruvate-binding domains"/>
    <property type="match status" value="1"/>
</dbReference>
<evidence type="ECO:0000313" key="23">
    <source>
        <dbReference type="Proteomes" id="UP000824073"/>
    </source>
</evidence>
<accession>A0A9D1ISJ0</accession>
<dbReference type="AlphaFoldDB" id="A0A9D1ISJ0"/>
<reference evidence="22" key="2">
    <citation type="journal article" date="2021" name="PeerJ">
        <title>Extensive microbial diversity within the chicken gut microbiome revealed by metagenomics and culture.</title>
        <authorList>
            <person name="Gilroy R."/>
            <person name="Ravi A."/>
            <person name="Getino M."/>
            <person name="Pursley I."/>
            <person name="Horton D.L."/>
            <person name="Alikhan N.F."/>
            <person name="Baker D."/>
            <person name="Gharbi K."/>
            <person name="Hall N."/>
            <person name="Watson M."/>
            <person name="Adriaenssens E.M."/>
            <person name="Foster-Nyarko E."/>
            <person name="Jarju S."/>
            <person name="Secka A."/>
            <person name="Antonio M."/>
            <person name="Oren A."/>
            <person name="Chaudhuri R.R."/>
            <person name="La Ragione R."/>
            <person name="Hildebrand F."/>
            <person name="Pallen M.J."/>
        </authorList>
    </citation>
    <scope>NUCLEOTIDE SEQUENCE</scope>
    <source>
        <strain evidence="22">CHK191-8634</strain>
    </source>
</reference>
<dbReference type="FunFam" id="3.20.20.60:FF:000025">
    <property type="entry name" value="Pyruvate kinase"/>
    <property type="match status" value="1"/>
</dbReference>
<dbReference type="SUPFAM" id="SSF52009">
    <property type="entry name" value="Phosphohistidine domain"/>
    <property type="match status" value="1"/>
</dbReference>
<evidence type="ECO:0000256" key="6">
    <source>
        <dbReference type="ARBA" id="ARBA00012142"/>
    </source>
</evidence>
<dbReference type="InterPro" id="IPR015806">
    <property type="entry name" value="Pyrv_Knase_insert_dom_sf"/>
</dbReference>
<comment type="cofactor">
    <cofactor evidence="1">
        <name>Mg(2+)</name>
        <dbReference type="ChEBI" id="CHEBI:18420"/>
    </cofactor>
</comment>
<dbReference type="InterPro" id="IPR015793">
    <property type="entry name" value="Pyrv_Knase_brl"/>
</dbReference>
<evidence type="ECO:0000259" key="20">
    <source>
        <dbReference type="Pfam" id="PF00391"/>
    </source>
</evidence>
<dbReference type="InterPro" id="IPR011037">
    <property type="entry name" value="Pyrv_Knase-like_insert_dom_sf"/>
</dbReference>
<dbReference type="SUPFAM" id="SSF50800">
    <property type="entry name" value="PK beta-barrel domain-like"/>
    <property type="match status" value="1"/>
</dbReference>
<evidence type="ECO:0000256" key="16">
    <source>
        <dbReference type="ARBA" id="ARBA00023317"/>
    </source>
</evidence>
<dbReference type="SUPFAM" id="SSF52935">
    <property type="entry name" value="PK C-terminal domain-like"/>
    <property type="match status" value="1"/>
</dbReference>
<evidence type="ECO:0000256" key="14">
    <source>
        <dbReference type="ARBA" id="ARBA00022958"/>
    </source>
</evidence>
<evidence type="ECO:0000256" key="9">
    <source>
        <dbReference type="ARBA" id="ARBA00022723"/>
    </source>
</evidence>
<comment type="cofactor">
    <cofactor evidence="2">
        <name>K(+)</name>
        <dbReference type="ChEBI" id="CHEBI:29103"/>
    </cofactor>
</comment>
<evidence type="ECO:0000256" key="17">
    <source>
        <dbReference type="NCBIfam" id="TIGR01064"/>
    </source>
</evidence>
<keyword evidence="15 18" id="KW-0324">Glycolysis</keyword>
<dbReference type="Pfam" id="PF02887">
    <property type="entry name" value="PK_C"/>
    <property type="match status" value="1"/>
</dbReference>
<keyword evidence="16 22" id="KW-0670">Pyruvate</keyword>
<name>A0A9D1ISJ0_9CLOT</name>
<evidence type="ECO:0000256" key="8">
    <source>
        <dbReference type="ARBA" id="ARBA00022679"/>
    </source>
</evidence>
<dbReference type="PRINTS" id="PR01050">
    <property type="entry name" value="PYRUVTKNASE"/>
</dbReference>
<dbReference type="FunFam" id="2.40.33.10:FF:000001">
    <property type="entry name" value="Pyruvate kinase"/>
    <property type="match status" value="1"/>
</dbReference>
<reference evidence="22" key="1">
    <citation type="submission" date="2020-10" db="EMBL/GenBank/DDBJ databases">
        <authorList>
            <person name="Gilroy R."/>
        </authorList>
    </citation>
    <scope>NUCLEOTIDE SEQUENCE</scope>
    <source>
        <strain evidence="22">CHK191-8634</strain>
    </source>
</reference>
<dbReference type="Gene3D" id="3.50.30.10">
    <property type="entry name" value="Phosphohistidine domain"/>
    <property type="match status" value="1"/>
</dbReference>
<dbReference type="SUPFAM" id="SSF51621">
    <property type="entry name" value="Phosphoenolpyruvate/pyruvate domain"/>
    <property type="match status" value="1"/>
</dbReference>
<dbReference type="Proteomes" id="UP000824073">
    <property type="component" value="Unassembled WGS sequence"/>
</dbReference>
<sequence length="580" mass="61878">MRKTKIVCTLGPACDDSDTLRQMIAAGMDVARFNFSHGTHEEQKARYDRFVAVREEMGVPVAAMLDTKGPEIRLGTFKNGKAELVRGARFVLYADPCEGDEHGASASYAELYRDVAPGGTILLDDGLIELSIESIEGTDIVCRVVNGGKISNRKGVNIPNARFSMPYLSPKDVADIDFAVDNGFDLIAASFVRTAEDVLLIRQQLERRGSDIEIISKIENEEGVQNIDEILAVSDGIMVARGDMGVEIHFERLPAIQKMMIKKAVAQGKAVITATQMLESMIHNPRPTRAETSDVANAVYDGTGAIMLSGETAAGQYPVEAVRTMNSIALTVEGDINYSGRLRSRTGATVPNVTNAISFATCQTADELHAAAIITVSKSGRTARMISKFRPGVPILCCTCDERVRRRLNLTWGVHPVVIPEVDSTDGLFDLSVQAAIAEHMASDGDMVVLTAGVPLGVSGTSNLLRVEVIGNLLLSGTGVTGRTVSGSVVVCRNEDEVLRLCSEGDVIVAPYTTNKMLPALKKAAGLIVEQGGMDSHAATVAMALDIPAVINATNATQMLKSGMPVTIDAARGTVCAAKK</sequence>
<evidence type="ECO:0000256" key="4">
    <source>
        <dbReference type="ARBA" id="ARBA00006237"/>
    </source>
</evidence>
<dbReference type="PANTHER" id="PTHR11817">
    <property type="entry name" value="PYRUVATE KINASE"/>
    <property type="match status" value="1"/>
</dbReference>
<comment type="similarity">
    <text evidence="4">In the C-terminal section; belongs to the PEP-utilizing enzyme family.</text>
</comment>
<keyword evidence="12" id="KW-0067">ATP-binding</keyword>
<comment type="caution">
    <text evidence="22">The sequence shown here is derived from an EMBL/GenBank/DDBJ whole genome shotgun (WGS) entry which is preliminary data.</text>
</comment>
<organism evidence="22 23">
    <name type="scientific">Candidatus Ventrousia excrementavium</name>
    <dbReference type="NCBI Taxonomy" id="2840961"/>
    <lineage>
        <taxon>Bacteria</taxon>
        <taxon>Bacillati</taxon>
        <taxon>Bacillota</taxon>
        <taxon>Clostridia</taxon>
        <taxon>Eubacteriales</taxon>
        <taxon>Clostridiaceae</taxon>
        <taxon>Clostridiaceae incertae sedis</taxon>
        <taxon>Candidatus Ventrousia</taxon>
    </lineage>
</organism>
<dbReference type="Pfam" id="PF00224">
    <property type="entry name" value="PK"/>
    <property type="match status" value="1"/>
</dbReference>
<protein>
    <recommendedName>
        <fullName evidence="7 17">Pyruvate kinase</fullName>
        <ecNumber evidence="6 17">2.7.1.40</ecNumber>
    </recommendedName>
</protein>
<comment type="pathway">
    <text evidence="3 18">Carbohydrate degradation; glycolysis; pyruvate from D-glyceraldehyde 3-phosphate: step 5/5.</text>
</comment>
<dbReference type="InterPro" id="IPR015795">
    <property type="entry name" value="Pyrv_Knase_C"/>
</dbReference>
<dbReference type="InterPro" id="IPR040442">
    <property type="entry name" value="Pyrv_kinase-like_dom_sf"/>
</dbReference>
<comment type="catalytic activity">
    <reaction evidence="18">
        <text>pyruvate + ATP = phosphoenolpyruvate + ADP + H(+)</text>
        <dbReference type="Rhea" id="RHEA:18157"/>
        <dbReference type="ChEBI" id="CHEBI:15361"/>
        <dbReference type="ChEBI" id="CHEBI:15378"/>
        <dbReference type="ChEBI" id="CHEBI:30616"/>
        <dbReference type="ChEBI" id="CHEBI:58702"/>
        <dbReference type="ChEBI" id="CHEBI:456216"/>
        <dbReference type="EC" id="2.7.1.40"/>
    </reaction>
</comment>
<dbReference type="PROSITE" id="PS00110">
    <property type="entry name" value="PYRUVATE_KINASE"/>
    <property type="match status" value="1"/>
</dbReference>
<evidence type="ECO:0000256" key="2">
    <source>
        <dbReference type="ARBA" id="ARBA00001958"/>
    </source>
</evidence>
<dbReference type="NCBIfam" id="NF004491">
    <property type="entry name" value="PRK05826.1"/>
    <property type="match status" value="1"/>
</dbReference>
<evidence type="ECO:0000259" key="19">
    <source>
        <dbReference type="Pfam" id="PF00224"/>
    </source>
</evidence>
<dbReference type="Gene3D" id="2.40.33.10">
    <property type="entry name" value="PK beta-barrel domain-like"/>
    <property type="match status" value="1"/>
</dbReference>
<keyword evidence="11 18" id="KW-0418">Kinase</keyword>
<feature type="domain" description="Pyruvate kinase barrel" evidence="19">
    <location>
        <begin position="1"/>
        <end position="322"/>
    </location>
</feature>
<evidence type="ECO:0000256" key="7">
    <source>
        <dbReference type="ARBA" id="ARBA00018587"/>
    </source>
</evidence>
<feature type="domain" description="PEP-utilising enzyme mobile" evidence="20">
    <location>
        <begin position="504"/>
        <end position="573"/>
    </location>
</feature>
<evidence type="ECO:0000256" key="11">
    <source>
        <dbReference type="ARBA" id="ARBA00022777"/>
    </source>
</evidence>
<evidence type="ECO:0000256" key="12">
    <source>
        <dbReference type="ARBA" id="ARBA00022840"/>
    </source>
</evidence>
<dbReference type="GO" id="GO:0030955">
    <property type="term" value="F:potassium ion binding"/>
    <property type="evidence" value="ECO:0007669"/>
    <property type="project" value="UniProtKB-UniRule"/>
</dbReference>
<dbReference type="GO" id="GO:0005524">
    <property type="term" value="F:ATP binding"/>
    <property type="evidence" value="ECO:0007669"/>
    <property type="project" value="UniProtKB-KW"/>
</dbReference>
<evidence type="ECO:0000256" key="1">
    <source>
        <dbReference type="ARBA" id="ARBA00001946"/>
    </source>
</evidence>
<evidence type="ECO:0000256" key="3">
    <source>
        <dbReference type="ARBA" id="ARBA00004997"/>
    </source>
</evidence>